<evidence type="ECO:0000256" key="5">
    <source>
        <dbReference type="ARBA" id="ARBA00023004"/>
    </source>
</evidence>
<dbReference type="InterPro" id="IPR002401">
    <property type="entry name" value="Cyt_P450_E_grp-I"/>
</dbReference>
<dbReference type="GO" id="GO:0004497">
    <property type="term" value="F:monooxygenase activity"/>
    <property type="evidence" value="ECO:0007669"/>
    <property type="project" value="UniProtKB-KW"/>
</dbReference>
<dbReference type="PROSITE" id="PS00086">
    <property type="entry name" value="CYTOCHROME_P450"/>
    <property type="match status" value="1"/>
</dbReference>
<dbReference type="FunFam" id="1.10.630.10:FF:000043">
    <property type="entry name" value="Cytochrome P450 99A2"/>
    <property type="match status" value="1"/>
</dbReference>
<dbReference type="PRINTS" id="PR00385">
    <property type="entry name" value="P450"/>
</dbReference>
<dbReference type="PANTHER" id="PTHR47955">
    <property type="entry name" value="CYTOCHROME P450 FAMILY 71 PROTEIN"/>
    <property type="match status" value="1"/>
</dbReference>
<comment type="cofactor">
    <cofactor evidence="7">
        <name>heme</name>
        <dbReference type="ChEBI" id="CHEBI:30413"/>
    </cofactor>
</comment>
<dbReference type="PANTHER" id="PTHR47955:SF8">
    <property type="entry name" value="CYTOCHROME P450 71D11-LIKE"/>
    <property type="match status" value="1"/>
</dbReference>
<comment type="caution">
    <text evidence="9">The sequence shown here is derived from an EMBL/GenBank/DDBJ whole genome shotgun (WGS) entry which is preliminary data.</text>
</comment>
<evidence type="ECO:0000256" key="3">
    <source>
        <dbReference type="ARBA" id="ARBA00022723"/>
    </source>
</evidence>
<dbReference type="InterPro" id="IPR017972">
    <property type="entry name" value="Cyt_P450_CS"/>
</dbReference>
<gene>
    <name evidence="9" type="ORF">LUZ63_013717</name>
</gene>
<evidence type="ECO:0000256" key="6">
    <source>
        <dbReference type="ARBA" id="ARBA00023033"/>
    </source>
</evidence>
<evidence type="ECO:0000256" key="2">
    <source>
        <dbReference type="ARBA" id="ARBA00022617"/>
    </source>
</evidence>
<evidence type="ECO:0000256" key="7">
    <source>
        <dbReference type="PIRSR" id="PIRSR602401-1"/>
    </source>
</evidence>
<evidence type="ECO:0000313" key="9">
    <source>
        <dbReference type="EMBL" id="KAJ1689562.1"/>
    </source>
</evidence>
<sequence length="511" mass="57060">MAVTLLVFSQLTAILLLLILFLQSFKRKNASKSQSKIKLPPGPSTIPILGSLHHLLFTSRPHHALRDLARSHGPIMLLRFGEINLLVLSSTEAAKEVMKVEDAKFSIRPTLSATKAILYGCTDIAFSAGPYWRQLRRICVTELLSSKRVKSFSLIRKEEIHSMLKTLSTFSNDSSAVNLGAKLRELTNNIVLRAAFGGKCSQQATFLKFSKQAVEAASWFCLSDIFSSLSWLDVKARRKFARIHRELDIILEEILQDHLKKSKGKQNPTDGDAEYDLVDVLIKAKECDDLEIPITLDNIKAIIMDLFTGGTDTASTTIEWAMSELIKNPDILAKAQAELREFATENTKLDKNGLKGYHYLKLIIKETLRLHTPAPILLPRLCQETCQLLGYTIPPGTIIVVNAWALGRADEYWNNAEKFIPERFENCSIGFKGNNFEFMPFGAGRRICPGVDFGMAIVEAALAELLLHFDWKVPGGMLPEDLDMTVTLGAVTTRKKPLSLIPVLRVPLLET</sequence>
<feature type="binding site" description="axial binding residue" evidence="7">
    <location>
        <position position="448"/>
    </location>
    <ligand>
        <name>heme</name>
        <dbReference type="ChEBI" id="CHEBI:30413"/>
    </ligand>
    <ligandPart>
        <name>Fe</name>
        <dbReference type="ChEBI" id="CHEBI:18248"/>
    </ligandPart>
</feature>
<keyword evidence="3 7" id="KW-0479">Metal-binding</keyword>
<dbReference type="CDD" id="cd11072">
    <property type="entry name" value="CYP71-like"/>
    <property type="match status" value="1"/>
</dbReference>
<protein>
    <recommendedName>
        <fullName evidence="11">Cytochrome P450</fullName>
    </recommendedName>
</protein>
<dbReference type="AlphaFoldDB" id="A0A9Q0HKF2"/>
<keyword evidence="4 8" id="KW-0560">Oxidoreductase</keyword>
<keyword evidence="2 7" id="KW-0349">Heme</keyword>
<dbReference type="GO" id="GO:0016705">
    <property type="term" value="F:oxidoreductase activity, acting on paired donors, with incorporation or reduction of molecular oxygen"/>
    <property type="evidence" value="ECO:0007669"/>
    <property type="project" value="InterPro"/>
</dbReference>
<evidence type="ECO:0000256" key="8">
    <source>
        <dbReference type="RuleBase" id="RU000461"/>
    </source>
</evidence>
<dbReference type="Pfam" id="PF00067">
    <property type="entry name" value="p450"/>
    <property type="match status" value="1"/>
</dbReference>
<dbReference type="GO" id="GO:0020037">
    <property type="term" value="F:heme binding"/>
    <property type="evidence" value="ECO:0007669"/>
    <property type="project" value="InterPro"/>
</dbReference>
<dbReference type="Proteomes" id="UP001151287">
    <property type="component" value="Unassembled WGS sequence"/>
</dbReference>
<dbReference type="EMBL" id="JAMQYH010000004">
    <property type="protein sequence ID" value="KAJ1689562.1"/>
    <property type="molecule type" value="Genomic_DNA"/>
</dbReference>
<accession>A0A9Q0HKF2</accession>
<keyword evidence="6 8" id="KW-0503">Monooxygenase</keyword>
<reference evidence="9" key="1">
    <citation type="journal article" date="2022" name="Cell">
        <title>Repeat-based holocentromeres influence genome architecture and karyotype evolution.</title>
        <authorList>
            <person name="Hofstatter P.G."/>
            <person name="Thangavel G."/>
            <person name="Lux T."/>
            <person name="Neumann P."/>
            <person name="Vondrak T."/>
            <person name="Novak P."/>
            <person name="Zhang M."/>
            <person name="Costa L."/>
            <person name="Castellani M."/>
            <person name="Scott A."/>
            <person name="Toegelov H."/>
            <person name="Fuchs J."/>
            <person name="Mata-Sucre Y."/>
            <person name="Dias Y."/>
            <person name="Vanzela A.L.L."/>
            <person name="Huettel B."/>
            <person name="Almeida C.C.S."/>
            <person name="Simkova H."/>
            <person name="Souza G."/>
            <person name="Pedrosa-Harand A."/>
            <person name="Macas J."/>
            <person name="Mayer K.F.X."/>
            <person name="Houben A."/>
            <person name="Marques A."/>
        </authorList>
    </citation>
    <scope>NUCLEOTIDE SEQUENCE</scope>
    <source>
        <strain evidence="9">RhyBre1mFocal</strain>
    </source>
</reference>
<name>A0A9Q0HKF2_9POAL</name>
<dbReference type="OrthoDB" id="1470350at2759"/>
<evidence type="ECO:0000313" key="10">
    <source>
        <dbReference type="Proteomes" id="UP001151287"/>
    </source>
</evidence>
<comment type="similarity">
    <text evidence="1 8">Belongs to the cytochrome P450 family.</text>
</comment>
<evidence type="ECO:0000256" key="1">
    <source>
        <dbReference type="ARBA" id="ARBA00010617"/>
    </source>
</evidence>
<keyword evidence="5 7" id="KW-0408">Iron</keyword>
<dbReference type="InterPro" id="IPR036396">
    <property type="entry name" value="Cyt_P450_sf"/>
</dbReference>
<dbReference type="Gene3D" id="1.10.630.10">
    <property type="entry name" value="Cytochrome P450"/>
    <property type="match status" value="1"/>
</dbReference>
<dbReference type="PRINTS" id="PR00463">
    <property type="entry name" value="EP450I"/>
</dbReference>
<organism evidence="9 10">
    <name type="scientific">Rhynchospora breviuscula</name>
    <dbReference type="NCBI Taxonomy" id="2022672"/>
    <lineage>
        <taxon>Eukaryota</taxon>
        <taxon>Viridiplantae</taxon>
        <taxon>Streptophyta</taxon>
        <taxon>Embryophyta</taxon>
        <taxon>Tracheophyta</taxon>
        <taxon>Spermatophyta</taxon>
        <taxon>Magnoliopsida</taxon>
        <taxon>Liliopsida</taxon>
        <taxon>Poales</taxon>
        <taxon>Cyperaceae</taxon>
        <taxon>Cyperoideae</taxon>
        <taxon>Rhynchosporeae</taxon>
        <taxon>Rhynchospora</taxon>
    </lineage>
</organism>
<dbReference type="SUPFAM" id="SSF48264">
    <property type="entry name" value="Cytochrome P450"/>
    <property type="match status" value="1"/>
</dbReference>
<dbReference type="InterPro" id="IPR001128">
    <property type="entry name" value="Cyt_P450"/>
</dbReference>
<evidence type="ECO:0008006" key="11">
    <source>
        <dbReference type="Google" id="ProtNLM"/>
    </source>
</evidence>
<proteinExistence type="inferred from homology"/>
<keyword evidence="10" id="KW-1185">Reference proteome</keyword>
<dbReference type="GO" id="GO:0005506">
    <property type="term" value="F:iron ion binding"/>
    <property type="evidence" value="ECO:0007669"/>
    <property type="project" value="InterPro"/>
</dbReference>
<evidence type="ECO:0000256" key="4">
    <source>
        <dbReference type="ARBA" id="ARBA00023002"/>
    </source>
</evidence>